<name>A0A1R3VTW1_9GAMM</name>
<organism evidence="1 2">
    <name type="scientific">Ectothiorhodosinus mongolicus</name>
    <dbReference type="NCBI Taxonomy" id="233100"/>
    <lineage>
        <taxon>Bacteria</taxon>
        <taxon>Pseudomonadati</taxon>
        <taxon>Pseudomonadota</taxon>
        <taxon>Gammaproteobacteria</taxon>
        <taxon>Chromatiales</taxon>
        <taxon>Ectothiorhodospiraceae</taxon>
        <taxon>Ectothiorhodosinus</taxon>
    </lineage>
</organism>
<proteinExistence type="predicted"/>
<accession>A0A1R3VTW1</accession>
<dbReference type="OrthoDB" id="1340765at2"/>
<reference evidence="1 2" key="1">
    <citation type="submission" date="2017-01" db="EMBL/GenBank/DDBJ databases">
        <authorList>
            <person name="Mah S.A."/>
            <person name="Swanson W.J."/>
            <person name="Moy G.W."/>
            <person name="Vacquier V.D."/>
        </authorList>
    </citation>
    <scope>NUCLEOTIDE SEQUENCE [LARGE SCALE GENOMIC DNA]</scope>
    <source>
        <strain evidence="1 2">M9</strain>
    </source>
</reference>
<dbReference type="RefSeq" id="WP_076755084.1">
    <property type="nucleotide sequence ID" value="NZ_CP023018.1"/>
</dbReference>
<dbReference type="STRING" id="233100.SAMN05216526_0783"/>
<dbReference type="EMBL" id="FTPK01000001">
    <property type="protein sequence ID" value="SIT67167.1"/>
    <property type="molecule type" value="Genomic_DNA"/>
</dbReference>
<dbReference type="Proteomes" id="UP000223759">
    <property type="component" value="Unassembled WGS sequence"/>
</dbReference>
<sequence length="310" mass="36069">MNPAEFWKNFRLGEELGISGAFTYNGLRRFYELRNLDQPDEVFEVIYNLAVGIERLLKIAVVLLEHAEDVDQEDLEKSLITHNHLDLLHRVRRHVPINVAGPHNEFLKLLATFYKSHRYDRFSISSITDPQKERDALCRYFSKQLGLELPKPGSLIGTPNDARYKKLLQKVVQTICRELYRIIWSRADELNLYTYELRRGSKAETIFLGEADTPAENVLWKELLLFFMNTKTTSGYLKFLRGIPALDFDPALVGDYLDCFQSDAAKALVVNELEHLHEELEGKGERFHMIEVIGSPDVYFDDEDEDEWLR</sequence>
<gene>
    <name evidence="1" type="ORF">SAMN05216526_0783</name>
</gene>
<dbReference type="AlphaFoldDB" id="A0A1R3VTW1"/>
<protein>
    <submittedName>
        <fullName evidence="1">Uncharacterized protein</fullName>
    </submittedName>
</protein>
<evidence type="ECO:0000313" key="2">
    <source>
        <dbReference type="Proteomes" id="UP000223759"/>
    </source>
</evidence>
<keyword evidence="2" id="KW-1185">Reference proteome</keyword>
<evidence type="ECO:0000313" key="1">
    <source>
        <dbReference type="EMBL" id="SIT67167.1"/>
    </source>
</evidence>